<dbReference type="SMART" id="SM01234">
    <property type="entry name" value="Haemolytic"/>
    <property type="match status" value="1"/>
</dbReference>
<dbReference type="EMBL" id="FNGV01000010">
    <property type="protein sequence ID" value="SDM54627.1"/>
    <property type="molecule type" value="Genomic_DNA"/>
</dbReference>
<keyword evidence="2" id="KW-1185">Reference proteome</keyword>
<sequence>MRFFLLIAIKIYWKVTPKSKRGSCIFRKSCSGFVFEQTSQNGFWAGIKAFGFRFENCRHGFTIFTNPIDDSLQLILPNNEVLDEELIALHVIAAYRKTNPKKMNSLSTMKIN</sequence>
<dbReference type="InterPro" id="IPR002696">
    <property type="entry name" value="Membr_insert_effic_factor_YidD"/>
</dbReference>
<dbReference type="Proteomes" id="UP000199440">
    <property type="component" value="Unassembled WGS sequence"/>
</dbReference>
<dbReference type="STRING" id="192904.SAMN04488514_110105"/>
<dbReference type="OrthoDB" id="710170at2"/>
<dbReference type="AlphaFoldDB" id="A0A1G9U3U3"/>
<evidence type="ECO:0008006" key="3">
    <source>
        <dbReference type="Google" id="ProtNLM"/>
    </source>
</evidence>
<evidence type="ECO:0000313" key="2">
    <source>
        <dbReference type="Proteomes" id="UP000199440"/>
    </source>
</evidence>
<gene>
    <name evidence="1" type="ORF">SAMN04488514_110105</name>
</gene>
<protein>
    <recommendedName>
        <fullName evidence="3">Membrane protein insertion efficiency factor YidD</fullName>
    </recommendedName>
</protein>
<proteinExistence type="predicted"/>
<name>A0A1G9U3U3_9FLAO</name>
<dbReference type="NCBIfam" id="TIGR00278">
    <property type="entry name" value="membrane protein insertion efficiency factor YidD"/>
    <property type="match status" value="1"/>
</dbReference>
<dbReference type="RefSeq" id="WP_089892605.1">
    <property type="nucleotide sequence ID" value="NZ_FNGV01000010.1"/>
</dbReference>
<evidence type="ECO:0000313" key="1">
    <source>
        <dbReference type="EMBL" id="SDM54627.1"/>
    </source>
</evidence>
<accession>A0A1G9U3U3</accession>
<organism evidence="1 2">
    <name type="scientific">Kriegella aquimaris</name>
    <dbReference type="NCBI Taxonomy" id="192904"/>
    <lineage>
        <taxon>Bacteria</taxon>
        <taxon>Pseudomonadati</taxon>
        <taxon>Bacteroidota</taxon>
        <taxon>Flavobacteriia</taxon>
        <taxon>Flavobacteriales</taxon>
        <taxon>Flavobacteriaceae</taxon>
        <taxon>Kriegella</taxon>
    </lineage>
</organism>
<reference evidence="1 2" key="1">
    <citation type="submission" date="2016-10" db="EMBL/GenBank/DDBJ databases">
        <authorList>
            <person name="de Groot N.N."/>
        </authorList>
    </citation>
    <scope>NUCLEOTIDE SEQUENCE [LARGE SCALE GENOMIC DNA]</scope>
    <source>
        <strain evidence="1 2">DSM 19886</strain>
    </source>
</reference>
<dbReference type="Pfam" id="PF01809">
    <property type="entry name" value="YidD"/>
    <property type="match status" value="1"/>
</dbReference>